<proteinExistence type="predicted"/>
<dbReference type="eggNOG" id="COG3803">
    <property type="taxonomic scope" value="Bacteria"/>
</dbReference>
<name>B8CJ97_SHEPW</name>
<sequence>MDLTMDQKAESNPITPDTILHFWFDEIEPKQWWIKDTEFDALIKKRFEAVLKQAVAGELYHWRATPEGRLAEVIVLDQFSRNIYRDTPQSFAADSVALVLAQEAVALNSDSELKAKQVPFLFMPYMHSESLAVHEVAVRLFSREAAQGNLEFERRHKAIIEQFGRYPHRNAILGRTSTAAELAFLQQPGSSF</sequence>
<dbReference type="SUPFAM" id="SSF48452">
    <property type="entry name" value="TPR-like"/>
    <property type="match status" value="1"/>
</dbReference>
<gene>
    <name evidence="1" type="ordered locus">swp_1058</name>
</gene>
<dbReference type="AlphaFoldDB" id="B8CJ97"/>
<keyword evidence="2" id="KW-1185">Reference proteome</keyword>
<protein>
    <recommendedName>
        <fullName evidence="3">Transmembrane protein</fullName>
    </recommendedName>
</protein>
<dbReference type="Pfam" id="PF06041">
    <property type="entry name" value="DUF924"/>
    <property type="match status" value="1"/>
</dbReference>
<accession>B8CJ97</accession>
<dbReference type="InterPro" id="IPR011990">
    <property type="entry name" value="TPR-like_helical_dom_sf"/>
</dbReference>
<dbReference type="STRING" id="225849.swp_1058"/>
<dbReference type="InterPro" id="IPR010323">
    <property type="entry name" value="DUF924"/>
</dbReference>
<evidence type="ECO:0008006" key="3">
    <source>
        <dbReference type="Google" id="ProtNLM"/>
    </source>
</evidence>
<organism evidence="1 2">
    <name type="scientific">Shewanella piezotolerans (strain WP3 / JCM 13877)</name>
    <dbReference type="NCBI Taxonomy" id="225849"/>
    <lineage>
        <taxon>Bacteria</taxon>
        <taxon>Pseudomonadati</taxon>
        <taxon>Pseudomonadota</taxon>
        <taxon>Gammaproteobacteria</taxon>
        <taxon>Alteromonadales</taxon>
        <taxon>Shewanellaceae</taxon>
        <taxon>Shewanella</taxon>
    </lineage>
</organism>
<dbReference type="Gene3D" id="1.25.40.10">
    <property type="entry name" value="Tetratricopeptide repeat domain"/>
    <property type="match status" value="1"/>
</dbReference>
<evidence type="ECO:0000313" key="1">
    <source>
        <dbReference type="EMBL" id="ACJ27859.1"/>
    </source>
</evidence>
<evidence type="ECO:0000313" key="2">
    <source>
        <dbReference type="Proteomes" id="UP000000753"/>
    </source>
</evidence>
<dbReference type="Gene3D" id="1.20.58.320">
    <property type="entry name" value="TPR-like"/>
    <property type="match status" value="1"/>
</dbReference>
<dbReference type="EMBL" id="CP000472">
    <property type="protein sequence ID" value="ACJ27859.1"/>
    <property type="molecule type" value="Genomic_DNA"/>
</dbReference>
<reference evidence="1 2" key="1">
    <citation type="journal article" date="2008" name="PLoS ONE">
        <title>Environmental adaptation: genomic analysis of the piezotolerant and psychrotolerant deep-sea iron reducing bacterium Shewanella piezotolerans WP3.</title>
        <authorList>
            <person name="Wang F."/>
            <person name="Wang J."/>
            <person name="Jian H."/>
            <person name="Zhang B."/>
            <person name="Li S."/>
            <person name="Wang F."/>
            <person name="Zeng X."/>
            <person name="Gao L."/>
            <person name="Bartlett D.H."/>
            <person name="Yu J."/>
            <person name="Hu S."/>
            <person name="Xiao X."/>
        </authorList>
    </citation>
    <scope>NUCLEOTIDE SEQUENCE [LARGE SCALE GENOMIC DNA]</scope>
    <source>
        <strain evidence="2">WP3 / JCM 13877</strain>
    </source>
</reference>
<dbReference type="Proteomes" id="UP000000753">
    <property type="component" value="Chromosome"/>
</dbReference>
<dbReference type="HOGENOM" id="CLU_065010_2_0_6"/>
<dbReference type="KEGG" id="swp:swp_1058"/>